<keyword evidence="2 7" id="KW-0699">rRNA-binding</keyword>
<dbReference type="EMBL" id="FMTE01000002">
    <property type="protein sequence ID" value="SCW28744.1"/>
    <property type="molecule type" value="Genomic_DNA"/>
</dbReference>
<dbReference type="GO" id="GO:0006412">
    <property type="term" value="P:translation"/>
    <property type="evidence" value="ECO:0007669"/>
    <property type="project" value="UniProtKB-UniRule"/>
</dbReference>
<protein>
    <recommendedName>
        <fullName evidence="6 7">Large ribosomal subunit protein uL22</fullName>
    </recommendedName>
</protein>
<comment type="subunit">
    <text evidence="7 9">Part of the 50S ribosomal subunit.</text>
</comment>
<evidence type="ECO:0000256" key="3">
    <source>
        <dbReference type="ARBA" id="ARBA00022884"/>
    </source>
</evidence>
<proteinExistence type="inferred from homology"/>
<comment type="function">
    <text evidence="7 10">This protein binds specifically to 23S rRNA; its binding is stimulated by other ribosomal proteins, e.g., L4, L17, and L20. It is important during the early stages of 50S assembly. It makes multiple contacts with different domains of the 23S rRNA in the assembled 50S subunit and ribosome.</text>
</comment>
<dbReference type="InterPro" id="IPR001063">
    <property type="entry name" value="Ribosomal_uL22"/>
</dbReference>
<keyword evidence="4 7" id="KW-0689">Ribosomal protein</keyword>
<evidence type="ECO:0000313" key="12">
    <source>
        <dbReference type="Proteomes" id="UP000199262"/>
    </source>
</evidence>
<reference evidence="12" key="1">
    <citation type="submission" date="2016-10" db="EMBL/GenBank/DDBJ databases">
        <authorList>
            <person name="Varghese N."/>
            <person name="Submissions S."/>
        </authorList>
    </citation>
    <scope>NUCLEOTIDE SEQUENCE [LARGE SCALE GENOMIC DNA]</scope>
    <source>
        <strain evidence="12">ATCC 51557</strain>
    </source>
</reference>
<evidence type="ECO:0000256" key="8">
    <source>
        <dbReference type="RuleBase" id="RU004005"/>
    </source>
</evidence>
<keyword evidence="12" id="KW-1185">Reference proteome</keyword>
<evidence type="ECO:0000313" key="11">
    <source>
        <dbReference type="EMBL" id="SCW28744.1"/>
    </source>
</evidence>
<evidence type="ECO:0000256" key="7">
    <source>
        <dbReference type="HAMAP-Rule" id="MF_01331"/>
    </source>
</evidence>
<dbReference type="SUPFAM" id="SSF54843">
    <property type="entry name" value="Ribosomal protein L22"/>
    <property type="match status" value="1"/>
</dbReference>
<dbReference type="InterPro" id="IPR036394">
    <property type="entry name" value="Ribosomal_uL22_sf"/>
</dbReference>
<dbReference type="Gene3D" id="3.90.470.10">
    <property type="entry name" value="Ribosomal protein L22/L17"/>
    <property type="match status" value="1"/>
</dbReference>
<keyword evidence="3 7" id="KW-0694">RNA-binding</keyword>
<dbReference type="PROSITE" id="PS00464">
    <property type="entry name" value="RIBOSOMAL_L22"/>
    <property type="match status" value="1"/>
</dbReference>
<dbReference type="InterPro" id="IPR005727">
    <property type="entry name" value="Ribosomal_uL22_bac/chlpt-type"/>
</dbReference>
<evidence type="ECO:0000256" key="9">
    <source>
        <dbReference type="RuleBase" id="RU004006"/>
    </source>
</evidence>
<dbReference type="GO" id="GO:0003735">
    <property type="term" value="F:structural constituent of ribosome"/>
    <property type="evidence" value="ECO:0007669"/>
    <property type="project" value="InterPro"/>
</dbReference>
<accession>A0A1G4P948</accession>
<evidence type="ECO:0000256" key="2">
    <source>
        <dbReference type="ARBA" id="ARBA00022730"/>
    </source>
</evidence>
<dbReference type="CDD" id="cd00336">
    <property type="entry name" value="Ribosomal_L22"/>
    <property type="match status" value="1"/>
</dbReference>
<dbReference type="PANTHER" id="PTHR13501:SF8">
    <property type="entry name" value="LARGE RIBOSOMAL SUBUNIT PROTEIN UL22M"/>
    <property type="match status" value="1"/>
</dbReference>
<dbReference type="InterPro" id="IPR018260">
    <property type="entry name" value="Ribosomal_uL22_CS"/>
</dbReference>
<dbReference type="GO" id="GO:0022625">
    <property type="term" value="C:cytosolic large ribosomal subunit"/>
    <property type="evidence" value="ECO:0007669"/>
    <property type="project" value="TreeGrafter"/>
</dbReference>
<evidence type="ECO:0000256" key="1">
    <source>
        <dbReference type="ARBA" id="ARBA00009451"/>
    </source>
</evidence>
<dbReference type="AlphaFoldDB" id="A0A1G4P948"/>
<dbReference type="NCBIfam" id="TIGR01044">
    <property type="entry name" value="rplV_bact"/>
    <property type="match status" value="1"/>
</dbReference>
<dbReference type="PANTHER" id="PTHR13501">
    <property type="entry name" value="CHLOROPLAST 50S RIBOSOMAL PROTEIN L22-RELATED"/>
    <property type="match status" value="1"/>
</dbReference>
<organism evidence="11 12">
    <name type="scientific">Borreliella japonica</name>
    <name type="common">Borrelia japonica</name>
    <dbReference type="NCBI Taxonomy" id="34095"/>
    <lineage>
        <taxon>Bacteria</taxon>
        <taxon>Pseudomonadati</taxon>
        <taxon>Spirochaetota</taxon>
        <taxon>Spirochaetia</taxon>
        <taxon>Spirochaetales</taxon>
        <taxon>Borreliaceae</taxon>
        <taxon>Borreliella</taxon>
    </lineage>
</organism>
<gene>
    <name evidence="7" type="primary">rplV</name>
    <name evidence="11" type="ORF">SAMN02983004_00368</name>
</gene>
<sequence>MPSQIKREGSKVVMLLDRRYTAKGKNLPSSPKKVRPIADNIRGKSYLKAIAVLCSMPNKGAKLLEKVVKSAASNAMYHNKNLSEDMIFVKIVMVDDGRRRKKIWPRARGRADRLVNRNCHIFVEVDEKKGIKG</sequence>
<dbReference type="HAMAP" id="MF_01331_B">
    <property type="entry name" value="Ribosomal_uL22_B"/>
    <property type="match status" value="1"/>
</dbReference>
<comment type="similarity">
    <text evidence="1 7 8">Belongs to the universal ribosomal protein uL22 family.</text>
</comment>
<evidence type="ECO:0000256" key="5">
    <source>
        <dbReference type="ARBA" id="ARBA00023274"/>
    </source>
</evidence>
<dbReference type="InterPro" id="IPR047867">
    <property type="entry name" value="Ribosomal_uL22_bac/org-type"/>
</dbReference>
<keyword evidence="5 7" id="KW-0687">Ribonucleoprotein</keyword>
<dbReference type="GO" id="GO:0019843">
    <property type="term" value="F:rRNA binding"/>
    <property type="evidence" value="ECO:0007669"/>
    <property type="project" value="UniProtKB-UniRule"/>
</dbReference>
<evidence type="ECO:0000256" key="6">
    <source>
        <dbReference type="ARBA" id="ARBA00035207"/>
    </source>
</evidence>
<dbReference type="Pfam" id="PF00237">
    <property type="entry name" value="Ribosomal_L22"/>
    <property type="match status" value="1"/>
</dbReference>
<evidence type="ECO:0000256" key="10">
    <source>
        <dbReference type="RuleBase" id="RU004008"/>
    </source>
</evidence>
<evidence type="ECO:0000256" key="4">
    <source>
        <dbReference type="ARBA" id="ARBA00022980"/>
    </source>
</evidence>
<dbReference type="Proteomes" id="UP000199262">
    <property type="component" value="Unassembled WGS sequence"/>
</dbReference>
<comment type="function">
    <text evidence="7">The globular domain of the protein is located near the polypeptide exit tunnel on the outside of the subunit, while an extended beta-hairpin is found that lines the wall of the exit tunnel in the center of the 70S ribosome.</text>
</comment>
<name>A0A1G4P948_BORJA</name>